<evidence type="ECO:0000256" key="5">
    <source>
        <dbReference type="ARBA" id="ARBA00022692"/>
    </source>
</evidence>
<dbReference type="EMBL" id="FQVK01000020">
    <property type="protein sequence ID" value="SHF18129.1"/>
    <property type="molecule type" value="Genomic_DNA"/>
</dbReference>
<feature type="transmembrane region" description="Helical" evidence="9">
    <location>
        <begin position="94"/>
        <end position="116"/>
    </location>
</feature>
<feature type="transmembrane region" description="Helical" evidence="9">
    <location>
        <begin position="20"/>
        <end position="36"/>
    </location>
</feature>
<evidence type="ECO:0000256" key="1">
    <source>
        <dbReference type="ARBA" id="ARBA00004429"/>
    </source>
</evidence>
<comment type="similarity">
    <text evidence="8 9">Belongs to the TRAP transporter small permease family.</text>
</comment>
<comment type="function">
    <text evidence="9">Part of the tripartite ATP-independent periplasmic (TRAP) transport system.</text>
</comment>
<dbReference type="Proteomes" id="UP000325134">
    <property type="component" value="Unassembled WGS sequence"/>
</dbReference>
<name>A0A1M4ZJB5_9RHOB</name>
<dbReference type="Pfam" id="PF04290">
    <property type="entry name" value="DctQ"/>
    <property type="match status" value="1"/>
</dbReference>
<evidence type="ECO:0000256" key="9">
    <source>
        <dbReference type="RuleBase" id="RU369079"/>
    </source>
</evidence>
<evidence type="ECO:0000313" key="12">
    <source>
        <dbReference type="Proteomes" id="UP000325134"/>
    </source>
</evidence>
<sequence>MNTATQSSLVRAIDLLCRGLRFLVGGLMILLAIPVAQQVIARYTGLLPVYLWTEELATFLFVWVVMIGSMLAVWDGTHFDVEVIPTARRPTLRLVQLGFVQLMIFGFGLMFAVYGIEYAKFGALQHTVMMGANKLWTFISVPVAGAFWALFAGAKLWLMIVAYRAGELSGDAEDREMSS</sequence>
<organism evidence="11 12">
    <name type="scientific">Ruegeria intermedia</name>
    <dbReference type="NCBI Taxonomy" id="996115"/>
    <lineage>
        <taxon>Bacteria</taxon>
        <taxon>Pseudomonadati</taxon>
        <taxon>Pseudomonadota</taxon>
        <taxon>Alphaproteobacteria</taxon>
        <taxon>Rhodobacterales</taxon>
        <taxon>Roseobacteraceae</taxon>
        <taxon>Ruegeria</taxon>
    </lineage>
</organism>
<keyword evidence="3" id="KW-1003">Cell membrane</keyword>
<comment type="subcellular location">
    <subcellularLocation>
        <location evidence="1 9">Cell inner membrane</location>
        <topology evidence="1 9">Multi-pass membrane protein</topology>
    </subcellularLocation>
</comment>
<dbReference type="InterPro" id="IPR055348">
    <property type="entry name" value="DctQ"/>
</dbReference>
<evidence type="ECO:0000313" key="11">
    <source>
        <dbReference type="EMBL" id="SHF18129.1"/>
    </source>
</evidence>
<keyword evidence="4 9" id="KW-0997">Cell inner membrane</keyword>
<reference evidence="11 12" key="1">
    <citation type="submission" date="2016-11" db="EMBL/GenBank/DDBJ databases">
        <authorList>
            <person name="Varghese N."/>
            <person name="Submissions S."/>
        </authorList>
    </citation>
    <scope>NUCLEOTIDE SEQUENCE [LARGE SCALE GENOMIC DNA]</scope>
    <source>
        <strain evidence="11 12">DSM 29341</strain>
    </source>
</reference>
<feature type="transmembrane region" description="Helical" evidence="9">
    <location>
        <begin position="136"/>
        <end position="158"/>
    </location>
</feature>
<dbReference type="InterPro" id="IPR007387">
    <property type="entry name" value="TRAP_DctQ"/>
</dbReference>
<comment type="subunit">
    <text evidence="9">The complex comprises the extracytoplasmic solute receptor protein and the two transmembrane proteins.</text>
</comment>
<accession>A0A1M4ZJB5</accession>
<evidence type="ECO:0000256" key="8">
    <source>
        <dbReference type="ARBA" id="ARBA00038436"/>
    </source>
</evidence>
<proteinExistence type="inferred from homology"/>
<keyword evidence="2 9" id="KW-0813">Transport</keyword>
<keyword evidence="7 9" id="KW-0472">Membrane</keyword>
<dbReference type="GO" id="GO:0005886">
    <property type="term" value="C:plasma membrane"/>
    <property type="evidence" value="ECO:0007669"/>
    <property type="project" value="UniProtKB-SubCell"/>
</dbReference>
<protein>
    <recommendedName>
        <fullName evidence="9">TRAP transporter small permease protein</fullName>
    </recommendedName>
</protein>
<evidence type="ECO:0000256" key="2">
    <source>
        <dbReference type="ARBA" id="ARBA00022448"/>
    </source>
</evidence>
<dbReference type="AlphaFoldDB" id="A0A1M4ZJB5"/>
<evidence type="ECO:0000256" key="6">
    <source>
        <dbReference type="ARBA" id="ARBA00022989"/>
    </source>
</evidence>
<gene>
    <name evidence="11" type="ORF">SAMN05444279_12033</name>
</gene>
<dbReference type="PANTHER" id="PTHR35011:SF5">
    <property type="entry name" value="SIALIC ACID TRAP TRANSPORTER SMALL PERMEASE PROTEIN SIAQ"/>
    <property type="match status" value="1"/>
</dbReference>
<keyword evidence="12" id="KW-1185">Reference proteome</keyword>
<dbReference type="PANTHER" id="PTHR35011">
    <property type="entry name" value="2,3-DIKETO-L-GULONATE TRAP TRANSPORTER SMALL PERMEASE PROTEIN YIAM"/>
    <property type="match status" value="1"/>
</dbReference>
<dbReference type="GO" id="GO:0015740">
    <property type="term" value="P:C4-dicarboxylate transport"/>
    <property type="evidence" value="ECO:0007669"/>
    <property type="project" value="TreeGrafter"/>
</dbReference>
<evidence type="ECO:0000256" key="4">
    <source>
        <dbReference type="ARBA" id="ARBA00022519"/>
    </source>
</evidence>
<evidence type="ECO:0000259" key="10">
    <source>
        <dbReference type="Pfam" id="PF04290"/>
    </source>
</evidence>
<evidence type="ECO:0000256" key="3">
    <source>
        <dbReference type="ARBA" id="ARBA00022475"/>
    </source>
</evidence>
<keyword evidence="5 9" id="KW-0812">Transmembrane</keyword>
<dbReference type="GO" id="GO:0022857">
    <property type="term" value="F:transmembrane transporter activity"/>
    <property type="evidence" value="ECO:0007669"/>
    <property type="project" value="UniProtKB-UniRule"/>
</dbReference>
<feature type="domain" description="Tripartite ATP-independent periplasmic transporters DctQ component" evidence="10">
    <location>
        <begin position="32"/>
        <end position="159"/>
    </location>
</feature>
<keyword evidence="6 9" id="KW-1133">Transmembrane helix</keyword>
<dbReference type="RefSeq" id="WP_223162514.1">
    <property type="nucleotide sequence ID" value="NZ_FQVK01000020.1"/>
</dbReference>
<evidence type="ECO:0000256" key="7">
    <source>
        <dbReference type="ARBA" id="ARBA00023136"/>
    </source>
</evidence>
<feature type="transmembrane region" description="Helical" evidence="9">
    <location>
        <begin position="56"/>
        <end position="74"/>
    </location>
</feature>